<feature type="domain" description="Sigma-54 factor interaction" evidence="6">
    <location>
        <begin position="115"/>
        <end position="343"/>
    </location>
</feature>
<dbReference type="PROSITE" id="PS00676">
    <property type="entry name" value="SIGMA54_INTERACT_2"/>
    <property type="match status" value="1"/>
</dbReference>
<dbReference type="Pfam" id="PF25601">
    <property type="entry name" value="AAA_lid_14"/>
    <property type="match status" value="1"/>
</dbReference>
<comment type="caution">
    <text evidence="7">The sequence shown here is derived from an EMBL/GenBank/DDBJ whole genome shotgun (WGS) entry which is preliminary data.</text>
</comment>
<dbReference type="PROSITE" id="PS00688">
    <property type="entry name" value="SIGMA54_INTERACT_3"/>
    <property type="match status" value="1"/>
</dbReference>
<dbReference type="EMBL" id="JAHLPM010000010">
    <property type="protein sequence ID" value="MBU5438883.1"/>
    <property type="molecule type" value="Genomic_DNA"/>
</dbReference>
<accession>A0ABS6E7J0</accession>
<dbReference type="Proteomes" id="UP000749471">
    <property type="component" value="Unassembled WGS sequence"/>
</dbReference>
<name>A0ABS6E7J0_9FIRM</name>
<evidence type="ECO:0000256" key="3">
    <source>
        <dbReference type="ARBA" id="ARBA00023015"/>
    </source>
</evidence>
<keyword evidence="1" id="KW-0547">Nucleotide-binding</keyword>
<dbReference type="PANTHER" id="PTHR32071">
    <property type="entry name" value="TRANSCRIPTIONAL REGULATORY PROTEIN"/>
    <property type="match status" value="1"/>
</dbReference>
<evidence type="ECO:0000256" key="4">
    <source>
        <dbReference type="ARBA" id="ARBA00023125"/>
    </source>
</evidence>
<evidence type="ECO:0000259" key="6">
    <source>
        <dbReference type="PROSITE" id="PS50045"/>
    </source>
</evidence>
<dbReference type="InterPro" id="IPR002078">
    <property type="entry name" value="Sigma_54_int"/>
</dbReference>
<keyword evidence="8" id="KW-1185">Reference proteome</keyword>
<dbReference type="PROSITE" id="PS50045">
    <property type="entry name" value="SIGMA54_INTERACT_4"/>
    <property type="match status" value="1"/>
</dbReference>
<dbReference type="PROSITE" id="PS00675">
    <property type="entry name" value="SIGMA54_INTERACT_1"/>
    <property type="match status" value="1"/>
</dbReference>
<evidence type="ECO:0000256" key="2">
    <source>
        <dbReference type="ARBA" id="ARBA00022840"/>
    </source>
</evidence>
<protein>
    <submittedName>
        <fullName evidence="7">Sigma 54-interacting transcriptional regulator</fullName>
    </submittedName>
</protein>
<evidence type="ECO:0000256" key="5">
    <source>
        <dbReference type="ARBA" id="ARBA00023163"/>
    </source>
</evidence>
<dbReference type="PANTHER" id="PTHR32071:SF74">
    <property type="entry name" value="TRANSCRIPTIONAL ACTIVATOR ROCR"/>
    <property type="match status" value="1"/>
</dbReference>
<dbReference type="RefSeq" id="WP_216520330.1">
    <property type="nucleotide sequence ID" value="NZ_JAHLPM010000010.1"/>
</dbReference>
<keyword evidence="3" id="KW-0805">Transcription regulation</keyword>
<dbReference type="InterPro" id="IPR025943">
    <property type="entry name" value="Sigma_54_int_dom_ATP-bd_2"/>
</dbReference>
<evidence type="ECO:0000313" key="7">
    <source>
        <dbReference type="EMBL" id="MBU5438883.1"/>
    </source>
</evidence>
<dbReference type="InterPro" id="IPR025944">
    <property type="entry name" value="Sigma_54_int_dom_CS"/>
</dbReference>
<proteinExistence type="predicted"/>
<keyword evidence="5" id="KW-0804">Transcription</keyword>
<evidence type="ECO:0000256" key="1">
    <source>
        <dbReference type="ARBA" id="ARBA00022741"/>
    </source>
</evidence>
<keyword evidence="4" id="KW-0238">DNA-binding</keyword>
<keyword evidence="2" id="KW-0067">ATP-binding</keyword>
<dbReference type="InterPro" id="IPR025662">
    <property type="entry name" value="Sigma_54_int_dom_ATP-bd_1"/>
</dbReference>
<dbReference type="SMART" id="SM00382">
    <property type="entry name" value="AAA"/>
    <property type="match status" value="1"/>
</dbReference>
<dbReference type="Pfam" id="PF00158">
    <property type="entry name" value="Sigma54_activat"/>
    <property type="match status" value="1"/>
</dbReference>
<organism evidence="7 8">
    <name type="scientific">Tissierella simiarum</name>
    <dbReference type="NCBI Taxonomy" id="2841534"/>
    <lineage>
        <taxon>Bacteria</taxon>
        <taxon>Bacillati</taxon>
        <taxon>Bacillota</taxon>
        <taxon>Tissierellia</taxon>
        <taxon>Tissierellales</taxon>
        <taxon>Tissierellaceae</taxon>
        <taxon>Tissierella</taxon>
    </lineage>
</organism>
<reference evidence="7 8" key="1">
    <citation type="submission" date="2021-06" db="EMBL/GenBank/DDBJ databases">
        <authorList>
            <person name="Sun Q."/>
            <person name="Li D."/>
        </authorList>
    </citation>
    <scope>NUCLEOTIDE SEQUENCE [LARGE SCALE GENOMIC DNA]</scope>
    <source>
        <strain evidence="7 8">MSJ-40</strain>
    </source>
</reference>
<dbReference type="InterPro" id="IPR058031">
    <property type="entry name" value="AAA_lid_NorR"/>
</dbReference>
<dbReference type="CDD" id="cd00009">
    <property type="entry name" value="AAA"/>
    <property type="match status" value="1"/>
</dbReference>
<gene>
    <name evidence="7" type="ORF">KQI42_12720</name>
</gene>
<dbReference type="Pfam" id="PF02954">
    <property type="entry name" value="HTH_8"/>
    <property type="match status" value="1"/>
</dbReference>
<evidence type="ECO:0000313" key="8">
    <source>
        <dbReference type="Proteomes" id="UP000749471"/>
    </source>
</evidence>
<sequence>MPYIEELKNISSIGIIKLNNEEEVLCMNSLAEEILRLNSHVNNRNLKELAPLLYEGSELKTEIKVGGKHLILERHNCYKYSLILIFNITSVKTCSSTNIDRIMKTNGTYYSFKSIIGNNKDFRRSIDFARKIARNNSSVLILGETGTGKELFAQSIHNASNFSDGPFIAVNCAAIPDTLLESVLFGTVKGAFTGAKDNEGLISQADNGTIFLDEINSMNLNAQAKLLRFLQDRNIRSVGDNKQRKISCRVISAVNRDIEQEIKSNKLREDLYYRLATVTLHIPPLTQRKDDIPLLVKSFIKKYRDQFNTNIEKLDDDLLNLFMEYNWPGNVRELEHVIESAMNMVEPSEKTLKRIHLSTHLLQKFLTINTSDNREESPESYSSQKHLNEILDEVERQVIIERLEKYEGNITQAAKDLGIFRQALQYRIKKHEIEYQEP</sequence>
<dbReference type="InterPro" id="IPR002197">
    <property type="entry name" value="HTH_Fis"/>
</dbReference>
<dbReference type="InterPro" id="IPR003593">
    <property type="entry name" value="AAA+_ATPase"/>
</dbReference>